<sequence>MDGILDFIRSVPDSPQGLLDFVTSLLLAHGYLVIFLGAALDNFGLPASGDIVLFAGGFFANSGQAALPLVMLMGFLGALCSDNAVYWIGRYGGRPLITRILKVRLLSFLLDAKSLGKVERYFEEHGGKTVFVGRFGPGLRSMTPLFAGVSRMRYGHFLLYNLAAVTFWAIAYSTIGYVFGEYWNELLAVAQNIGYGLVALVVLTILFYVLRRRRKRQNTEKRLEEAAEAIEEPGEKTHASSERE</sequence>
<evidence type="ECO:0000313" key="11">
    <source>
        <dbReference type="Proteomes" id="UP000502706"/>
    </source>
</evidence>
<evidence type="ECO:0000256" key="2">
    <source>
        <dbReference type="ARBA" id="ARBA00010792"/>
    </source>
</evidence>
<evidence type="ECO:0000313" key="10">
    <source>
        <dbReference type="EMBL" id="QIN79566.1"/>
    </source>
</evidence>
<dbReference type="EMBL" id="CP045121">
    <property type="protein sequence ID" value="QIN79566.1"/>
    <property type="molecule type" value="Genomic_DNA"/>
</dbReference>
<feature type="transmembrane region" description="Helical" evidence="8">
    <location>
        <begin position="158"/>
        <end position="180"/>
    </location>
</feature>
<accession>A0A6G8PZD3</accession>
<feature type="transmembrane region" description="Helical" evidence="8">
    <location>
        <begin position="192"/>
        <end position="210"/>
    </location>
</feature>
<protein>
    <recommendedName>
        <fullName evidence="9">VTT domain-containing protein</fullName>
    </recommendedName>
</protein>
<feature type="region of interest" description="Disordered" evidence="7">
    <location>
        <begin position="218"/>
        <end position="244"/>
    </location>
</feature>
<dbReference type="PANTHER" id="PTHR42709:SF6">
    <property type="entry name" value="UNDECAPRENYL PHOSPHATE TRANSPORTER A"/>
    <property type="match status" value="1"/>
</dbReference>
<evidence type="ECO:0000256" key="1">
    <source>
        <dbReference type="ARBA" id="ARBA00004651"/>
    </source>
</evidence>
<comment type="subcellular location">
    <subcellularLocation>
        <location evidence="1">Cell membrane</location>
        <topology evidence="1">Multi-pass membrane protein</topology>
    </subcellularLocation>
</comment>
<dbReference type="Pfam" id="PF09335">
    <property type="entry name" value="VTT_dom"/>
    <property type="match status" value="1"/>
</dbReference>
<evidence type="ECO:0000256" key="6">
    <source>
        <dbReference type="ARBA" id="ARBA00023136"/>
    </source>
</evidence>
<evidence type="ECO:0000256" key="5">
    <source>
        <dbReference type="ARBA" id="ARBA00022989"/>
    </source>
</evidence>
<evidence type="ECO:0000256" key="7">
    <source>
        <dbReference type="SAM" id="MobiDB-lite"/>
    </source>
</evidence>
<reference evidence="10 11" key="1">
    <citation type="submission" date="2019-10" db="EMBL/GenBank/DDBJ databases">
        <title>Rubrobacter sp nov SCSIO 52915 isolated from a deep-sea sediment in the South China Sea.</title>
        <authorList>
            <person name="Chen R.W."/>
        </authorList>
    </citation>
    <scope>NUCLEOTIDE SEQUENCE [LARGE SCALE GENOMIC DNA]</scope>
    <source>
        <strain evidence="10 11">SCSIO 52915</strain>
    </source>
</reference>
<organism evidence="10 11">
    <name type="scientific">Rubrobacter marinus</name>
    <dbReference type="NCBI Taxonomy" id="2653852"/>
    <lineage>
        <taxon>Bacteria</taxon>
        <taxon>Bacillati</taxon>
        <taxon>Actinomycetota</taxon>
        <taxon>Rubrobacteria</taxon>
        <taxon>Rubrobacterales</taxon>
        <taxon>Rubrobacteraceae</taxon>
        <taxon>Rubrobacter</taxon>
    </lineage>
</organism>
<keyword evidence="11" id="KW-1185">Reference proteome</keyword>
<keyword evidence="3" id="KW-1003">Cell membrane</keyword>
<feature type="compositionally biased region" description="Basic and acidic residues" evidence="7">
    <location>
        <begin position="233"/>
        <end position="244"/>
    </location>
</feature>
<dbReference type="PANTHER" id="PTHR42709">
    <property type="entry name" value="ALKALINE PHOSPHATASE LIKE PROTEIN"/>
    <property type="match status" value="1"/>
</dbReference>
<evidence type="ECO:0000259" key="9">
    <source>
        <dbReference type="Pfam" id="PF09335"/>
    </source>
</evidence>
<name>A0A6G8PZD3_9ACTN</name>
<dbReference type="AlphaFoldDB" id="A0A6G8PZD3"/>
<evidence type="ECO:0000256" key="4">
    <source>
        <dbReference type="ARBA" id="ARBA00022692"/>
    </source>
</evidence>
<feature type="transmembrane region" description="Helical" evidence="8">
    <location>
        <begin position="65"/>
        <end position="89"/>
    </location>
</feature>
<feature type="transmembrane region" description="Helical" evidence="8">
    <location>
        <begin position="21"/>
        <end position="45"/>
    </location>
</feature>
<keyword evidence="6 8" id="KW-0472">Membrane</keyword>
<gene>
    <name evidence="10" type="ORF">GBA65_14730</name>
</gene>
<dbReference type="InterPro" id="IPR032816">
    <property type="entry name" value="VTT_dom"/>
</dbReference>
<keyword evidence="4 8" id="KW-0812">Transmembrane</keyword>
<feature type="domain" description="VTT" evidence="9">
    <location>
        <begin position="49"/>
        <end position="177"/>
    </location>
</feature>
<proteinExistence type="inferred from homology"/>
<evidence type="ECO:0000256" key="3">
    <source>
        <dbReference type="ARBA" id="ARBA00022475"/>
    </source>
</evidence>
<dbReference type="KEGG" id="rmar:GBA65_14730"/>
<keyword evidence="5 8" id="KW-1133">Transmembrane helix</keyword>
<comment type="similarity">
    <text evidence="2">Belongs to the DedA family.</text>
</comment>
<dbReference type="Proteomes" id="UP000502706">
    <property type="component" value="Chromosome"/>
</dbReference>
<dbReference type="InterPro" id="IPR051311">
    <property type="entry name" value="DedA_domain"/>
</dbReference>
<evidence type="ECO:0000256" key="8">
    <source>
        <dbReference type="SAM" id="Phobius"/>
    </source>
</evidence>
<dbReference type="GO" id="GO:0005886">
    <property type="term" value="C:plasma membrane"/>
    <property type="evidence" value="ECO:0007669"/>
    <property type="project" value="UniProtKB-SubCell"/>
</dbReference>
<dbReference type="RefSeq" id="WP_166397234.1">
    <property type="nucleotide sequence ID" value="NZ_CP045121.1"/>
</dbReference>